<evidence type="ECO:0000256" key="2">
    <source>
        <dbReference type="ARBA" id="ARBA00023125"/>
    </source>
</evidence>
<dbReference type="GO" id="GO:0003677">
    <property type="term" value="F:DNA binding"/>
    <property type="evidence" value="ECO:0007669"/>
    <property type="project" value="UniProtKB-UniRule"/>
</dbReference>
<dbReference type="RefSeq" id="WP_183350376.1">
    <property type="nucleotide sequence ID" value="NZ_BLXY01000013.1"/>
</dbReference>
<dbReference type="InterPro" id="IPR010998">
    <property type="entry name" value="Integrase_recombinase_N"/>
</dbReference>
<proteinExistence type="predicted"/>
<keyword evidence="2 3" id="KW-0238">DNA-binding</keyword>
<evidence type="ECO:0000259" key="4">
    <source>
        <dbReference type="PROSITE" id="PS51900"/>
    </source>
</evidence>
<organism evidence="5 7">
    <name type="scientific">Geomonas paludis</name>
    <dbReference type="NCBI Taxonomy" id="2740185"/>
    <lineage>
        <taxon>Bacteria</taxon>
        <taxon>Pseudomonadati</taxon>
        <taxon>Thermodesulfobacteriota</taxon>
        <taxon>Desulfuromonadia</taxon>
        <taxon>Geobacterales</taxon>
        <taxon>Geobacteraceae</taxon>
        <taxon>Geomonas</taxon>
    </lineage>
</organism>
<reference evidence="5" key="2">
    <citation type="journal article" date="2021" name="Int. J. Syst. Evol. Microbiol.">
        <title>Geomonas silvestris sp. nov., Geomonas paludis sp. nov. and Geomonas limicola sp. nov., isolated from terrestrial environments, and emended description of the genus Geomonas.</title>
        <authorList>
            <person name="Itoh H."/>
            <person name="Xu Z."/>
            <person name="Masuda Y."/>
            <person name="Ushijima N."/>
            <person name="Hayakawa C."/>
            <person name="Shiratori Y."/>
            <person name="Senoo K."/>
        </authorList>
    </citation>
    <scope>NUCLEOTIDE SEQUENCE</scope>
    <source>
        <strain evidence="5">Red736</strain>
    </source>
</reference>
<reference evidence="6" key="3">
    <citation type="submission" date="2022-04" db="EMBL/GenBank/DDBJ databases">
        <authorList>
            <person name="Liu G."/>
        </authorList>
    </citation>
    <scope>NUCLEOTIDE SEQUENCE</scope>
    <source>
        <strain evidence="6">RG22</strain>
    </source>
</reference>
<evidence type="ECO:0000313" key="8">
    <source>
        <dbReference type="Proteomes" id="UP000831485"/>
    </source>
</evidence>
<evidence type="ECO:0000256" key="1">
    <source>
        <dbReference type="ARBA" id="ARBA00022908"/>
    </source>
</evidence>
<dbReference type="Pfam" id="PF02899">
    <property type="entry name" value="Phage_int_SAM_1"/>
    <property type="match status" value="1"/>
</dbReference>
<evidence type="ECO:0000313" key="6">
    <source>
        <dbReference type="EMBL" id="UPU36633.1"/>
    </source>
</evidence>
<evidence type="ECO:0000256" key="3">
    <source>
        <dbReference type="PROSITE-ProRule" id="PRU01248"/>
    </source>
</evidence>
<feature type="domain" description="Core-binding (CB)" evidence="4">
    <location>
        <begin position="27"/>
        <end position="106"/>
    </location>
</feature>
<name>A0A6V8N056_9BACT</name>
<dbReference type="Proteomes" id="UP000568888">
    <property type="component" value="Unassembled WGS sequence"/>
</dbReference>
<dbReference type="InterPro" id="IPR004107">
    <property type="entry name" value="Integrase_SAM-like_N"/>
</dbReference>
<dbReference type="PROSITE" id="PS51900">
    <property type="entry name" value="CB"/>
    <property type="match status" value="1"/>
</dbReference>
<dbReference type="GO" id="GO:0015074">
    <property type="term" value="P:DNA integration"/>
    <property type="evidence" value="ECO:0007669"/>
    <property type="project" value="UniProtKB-KW"/>
</dbReference>
<dbReference type="Gene3D" id="1.10.150.130">
    <property type="match status" value="1"/>
</dbReference>
<evidence type="ECO:0000313" key="5">
    <source>
        <dbReference type="EMBL" id="GFO65896.1"/>
    </source>
</evidence>
<dbReference type="EMBL" id="CP096574">
    <property type="protein sequence ID" value="UPU36633.1"/>
    <property type="molecule type" value="Genomic_DNA"/>
</dbReference>
<accession>A0A6V8N056</accession>
<dbReference type="InterPro" id="IPR044068">
    <property type="entry name" value="CB"/>
</dbReference>
<keyword evidence="1" id="KW-0229">DNA integration</keyword>
<sequence length="117" mass="13223">MRRSLHAQVEGLYQACAKGIGIKRHGMKLAGKKDTVIHSDNTRKAYLRVWHSIVKFAKERRGLTSIDELNANDVNSWFLVQVRKGLAPLTIAQYRSAIIKLEQALYALRERKGGGHV</sequence>
<keyword evidence="8" id="KW-1185">Reference proteome</keyword>
<protein>
    <submittedName>
        <fullName evidence="6">Site-specific integrase</fullName>
    </submittedName>
</protein>
<gene>
    <name evidence="5" type="ORF">GMPD_38150</name>
    <name evidence="6" type="ORF">M1B72_02700</name>
</gene>
<dbReference type="Proteomes" id="UP000831485">
    <property type="component" value="Chromosome"/>
</dbReference>
<evidence type="ECO:0000313" key="7">
    <source>
        <dbReference type="Proteomes" id="UP000568888"/>
    </source>
</evidence>
<dbReference type="AlphaFoldDB" id="A0A6V8N056"/>
<reference evidence="7" key="1">
    <citation type="submission" date="2020-06" db="EMBL/GenBank/DDBJ databases">
        <title>Draft genomic sequecing of Geomonas sp. Red736.</title>
        <authorList>
            <person name="Itoh H."/>
            <person name="Xu Z.X."/>
            <person name="Ushijima N."/>
            <person name="Masuda Y."/>
            <person name="Shiratori Y."/>
            <person name="Senoo K."/>
        </authorList>
    </citation>
    <scope>NUCLEOTIDE SEQUENCE [LARGE SCALE GENOMIC DNA]</scope>
    <source>
        <strain evidence="7">Red736</strain>
    </source>
</reference>
<dbReference type="EMBL" id="BLXY01000013">
    <property type="protein sequence ID" value="GFO65896.1"/>
    <property type="molecule type" value="Genomic_DNA"/>
</dbReference>